<feature type="signal peptide" evidence="2">
    <location>
        <begin position="1"/>
        <end position="21"/>
    </location>
</feature>
<evidence type="ECO:0000313" key="3">
    <source>
        <dbReference type="EnsemblPlants" id="Solyc10g038140.1.1.1"/>
    </source>
</evidence>
<dbReference type="PaxDb" id="4081-Solyc10g038140.1.1"/>
<evidence type="ECO:0000256" key="2">
    <source>
        <dbReference type="SAM" id="SignalP"/>
    </source>
</evidence>
<reference evidence="3" key="2">
    <citation type="submission" date="2019-01" db="UniProtKB">
        <authorList>
            <consortium name="EnsemblPlants"/>
        </authorList>
    </citation>
    <scope>IDENTIFICATION</scope>
    <source>
        <strain evidence="3">cv. Heinz 1706</strain>
    </source>
</reference>
<protein>
    <submittedName>
        <fullName evidence="3">Uncharacterized protein</fullName>
    </submittedName>
</protein>
<proteinExistence type="predicted"/>
<evidence type="ECO:0000313" key="4">
    <source>
        <dbReference type="Proteomes" id="UP000004994"/>
    </source>
</evidence>
<dbReference type="Proteomes" id="UP000004994">
    <property type="component" value="Chromosome 10"/>
</dbReference>
<keyword evidence="4" id="KW-1185">Reference proteome</keyword>
<reference evidence="3" key="1">
    <citation type="journal article" date="2012" name="Nature">
        <title>The tomato genome sequence provides insights into fleshy fruit evolution.</title>
        <authorList>
            <consortium name="Tomato Genome Consortium"/>
        </authorList>
    </citation>
    <scope>NUCLEOTIDE SEQUENCE [LARGE SCALE GENOMIC DNA]</scope>
    <source>
        <strain evidence="3">cv. Heinz 1706</strain>
    </source>
</reference>
<feature type="chain" id="PRO_5018544722" evidence="2">
    <location>
        <begin position="22"/>
        <end position="118"/>
    </location>
</feature>
<dbReference type="EnsemblPlants" id="Solyc10g038140.1.1">
    <property type="protein sequence ID" value="Solyc10g038140.1.1.1"/>
    <property type="gene ID" value="Solyc10g038140.1"/>
</dbReference>
<evidence type="ECO:0000256" key="1">
    <source>
        <dbReference type="SAM" id="Coils"/>
    </source>
</evidence>
<dbReference type="Gramene" id="Solyc10g038140.1.1">
    <property type="protein sequence ID" value="Solyc10g038140.1.1.1"/>
    <property type="gene ID" value="Solyc10g038140.1"/>
</dbReference>
<name>A0A3Q7J990_SOLLC</name>
<accession>A0A3Q7J990</accession>
<feature type="coiled-coil region" evidence="1">
    <location>
        <begin position="53"/>
        <end position="90"/>
    </location>
</feature>
<dbReference type="InParanoid" id="A0A3Q7J990"/>
<organism evidence="3">
    <name type="scientific">Solanum lycopersicum</name>
    <name type="common">Tomato</name>
    <name type="synonym">Lycopersicon esculentum</name>
    <dbReference type="NCBI Taxonomy" id="4081"/>
    <lineage>
        <taxon>Eukaryota</taxon>
        <taxon>Viridiplantae</taxon>
        <taxon>Streptophyta</taxon>
        <taxon>Embryophyta</taxon>
        <taxon>Tracheophyta</taxon>
        <taxon>Spermatophyta</taxon>
        <taxon>Magnoliopsida</taxon>
        <taxon>eudicotyledons</taxon>
        <taxon>Gunneridae</taxon>
        <taxon>Pentapetalae</taxon>
        <taxon>asterids</taxon>
        <taxon>lamiids</taxon>
        <taxon>Solanales</taxon>
        <taxon>Solanaceae</taxon>
        <taxon>Solanoideae</taxon>
        <taxon>Solaneae</taxon>
        <taxon>Solanum</taxon>
        <taxon>Solanum subgen. Lycopersicon</taxon>
    </lineage>
</organism>
<dbReference type="STRING" id="4081.A0A3Q7J990"/>
<sequence length="118" mass="13544">MGVDISLLNILLEFFFKLAFSYDQARSALAYKAGEFKKSESYLKANEHLNFILHEKNEKYEELSVACQSLKEAKKKVKELQVLRDAAKKEDEVVDSKVLEAEQKFKKCTNVSFVTTKA</sequence>
<keyword evidence="2" id="KW-0732">Signal</keyword>
<dbReference type="OMA" id="MATSYDQ"/>
<keyword evidence="1" id="KW-0175">Coiled coil</keyword>
<dbReference type="AlphaFoldDB" id="A0A3Q7J990"/>